<dbReference type="HOGENOM" id="CLU_056788_0_1_6"/>
<dbReference type="eggNOG" id="COG3415">
    <property type="taxonomic scope" value="Bacteria"/>
</dbReference>
<gene>
    <name evidence="3" type="ORF">NB231_13251</name>
</gene>
<dbReference type="InterPro" id="IPR038717">
    <property type="entry name" value="Tc1-like_DDE_dom"/>
</dbReference>
<dbReference type="InterPro" id="IPR036397">
    <property type="entry name" value="RNaseH_sf"/>
</dbReference>
<feature type="domain" description="Winged helix-turn helix" evidence="2">
    <location>
        <begin position="108"/>
        <end position="166"/>
    </location>
</feature>
<dbReference type="Pfam" id="PF13592">
    <property type="entry name" value="HTH_33"/>
    <property type="match status" value="1"/>
</dbReference>
<keyword evidence="4" id="KW-1185">Reference proteome</keyword>
<dbReference type="Pfam" id="PF13358">
    <property type="entry name" value="DDE_3"/>
    <property type="match status" value="1"/>
</dbReference>
<dbReference type="GO" id="GO:0003676">
    <property type="term" value="F:nucleic acid binding"/>
    <property type="evidence" value="ECO:0007669"/>
    <property type="project" value="InterPro"/>
</dbReference>
<dbReference type="OrthoDB" id="9813816at2"/>
<dbReference type="InterPro" id="IPR025959">
    <property type="entry name" value="Winged_HTH_dom"/>
</dbReference>
<evidence type="ECO:0000313" key="3">
    <source>
        <dbReference type="EMBL" id="EAR21363.1"/>
    </source>
</evidence>
<dbReference type="Pfam" id="PF13551">
    <property type="entry name" value="HTH_29"/>
    <property type="match status" value="1"/>
</dbReference>
<evidence type="ECO:0000259" key="1">
    <source>
        <dbReference type="Pfam" id="PF13358"/>
    </source>
</evidence>
<dbReference type="InterPro" id="IPR009057">
    <property type="entry name" value="Homeodomain-like_sf"/>
</dbReference>
<dbReference type="AlphaFoldDB" id="A4BSA3"/>
<protein>
    <submittedName>
        <fullName evidence="3">Transposase and inactivated derivative</fullName>
    </submittedName>
</protein>
<evidence type="ECO:0000259" key="2">
    <source>
        <dbReference type="Pfam" id="PF13592"/>
    </source>
</evidence>
<accession>A4BSA3</accession>
<dbReference type="NCBIfam" id="NF033545">
    <property type="entry name" value="transpos_IS630"/>
    <property type="match status" value="1"/>
</dbReference>
<name>A4BSA3_9GAMM</name>
<dbReference type="Proteomes" id="UP000003374">
    <property type="component" value="Unassembled WGS sequence"/>
</dbReference>
<dbReference type="Gene3D" id="3.30.420.10">
    <property type="entry name" value="Ribonuclease H-like superfamily/Ribonuclease H"/>
    <property type="match status" value="1"/>
</dbReference>
<organism evidence="3 4">
    <name type="scientific">Nitrococcus mobilis Nb-231</name>
    <dbReference type="NCBI Taxonomy" id="314278"/>
    <lineage>
        <taxon>Bacteria</taxon>
        <taxon>Pseudomonadati</taxon>
        <taxon>Pseudomonadota</taxon>
        <taxon>Gammaproteobacteria</taxon>
        <taxon>Chromatiales</taxon>
        <taxon>Ectothiorhodospiraceae</taxon>
        <taxon>Nitrococcus</taxon>
    </lineage>
</organism>
<dbReference type="EMBL" id="AAOF01000009">
    <property type="protein sequence ID" value="EAR21363.1"/>
    <property type="molecule type" value="Genomic_DNA"/>
</dbReference>
<dbReference type="RefSeq" id="WP_005003391.1">
    <property type="nucleotide sequence ID" value="NZ_CH672427.1"/>
</dbReference>
<dbReference type="InterPro" id="IPR047655">
    <property type="entry name" value="Transpos_IS630-like"/>
</dbReference>
<comment type="caution">
    <text evidence="3">The sequence shown here is derived from an EMBL/GenBank/DDBJ whole genome shotgun (WGS) entry which is preliminary data.</text>
</comment>
<sequence>MSRAVALRSDYSADELRELAVTSDDANQTRRLLALAAVRDGFSRSEAARLNAMDGQTLRDWVLAFNEHGPQGLFNTQPPGRPSKLTPEQKQAVAELVEAGPDPEVDGVVRWRCVDIKAIIEARYGIELNEATVGRLLKELGFAHVSARSRHPRQSPESIDTFKKKSLPAQLSALSETLAPETPLELWFQDEMRIGQKNSSVYQWAKRATRPRQPADQRYDNAYLFGALCPARDTGAALVLPTANTQAMQLHLSEISRRVAPGAHAVVLMDQAGWHTTAKLDVPDNLSLAFLPPVSPELNPAENVWQYLRQTYLGNRVFQDYEDIVNRVCQAWQALLDEPGRIASITHRDWACVG</sequence>
<dbReference type="eggNOG" id="COG3335">
    <property type="taxonomic scope" value="Bacteria"/>
</dbReference>
<dbReference type="SUPFAM" id="SSF46689">
    <property type="entry name" value="Homeodomain-like"/>
    <property type="match status" value="1"/>
</dbReference>
<evidence type="ECO:0000313" key="4">
    <source>
        <dbReference type="Proteomes" id="UP000003374"/>
    </source>
</evidence>
<dbReference type="STRING" id="314278.NB231_13251"/>
<proteinExistence type="predicted"/>
<reference evidence="3 4" key="1">
    <citation type="submission" date="2006-02" db="EMBL/GenBank/DDBJ databases">
        <authorList>
            <person name="Waterbury J."/>
            <person name="Ferriera S."/>
            <person name="Johnson J."/>
            <person name="Kravitz S."/>
            <person name="Halpern A."/>
            <person name="Remington K."/>
            <person name="Beeson K."/>
            <person name="Tran B."/>
            <person name="Rogers Y.-H."/>
            <person name="Friedman R."/>
            <person name="Venter J.C."/>
        </authorList>
    </citation>
    <scope>NUCLEOTIDE SEQUENCE [LARGE SCALE GENOMIC DNA]</scope>
    <source>
        <strain evidence="3 4">Nb-231</strain>
    </source>
</reference>
<feature type="domain" description="Tc1-like transposase DDE" evidence="1">
    <location>
        <begin position="186"/>
        <end position="324"/>
    </location>
</feature>